<name>A0AAD5RFF1_9PEZI</name>
<dbReference type="Proteomes" id="UP001201980">
    <property type="component" value="Unassembled WGS sequence"/>
</dbReference>
<feature type="region of interest" description="Disordered" evidence="1">
    <location>
        <begin position="679"/>
        <end position="754"/>
    </location>
</feature>
<comment type="caution">
    <text evidence="2">The sequence shown here is derived from an EMBL/GenBank/DDBJ whole genome shotgun (WGS) entry which is preliminary data.</text>
</comment>
<protein>
    <submittedName>
        <fullName evidence="2">Uncharacterized protein</fullName>
    </submittedName>
</protein>
<feature type="region of interest" description="Disordered" evidence="1">
    <location>
        <begin position="591"/>
        <end position="656"/>
    </location>
</feature>
<gene>
    <name evidence="2" type="ORF">MKZ38_000910</name>
</gene>
<organism evidence="2 3">
    <name type="scientific">Zalerion maritima</name>
    <dbReference type="NCBI Taxonomy" id="339359"/>
    <lineage>
        <taxon>Eukaryota</taxon>
        <taxon>Fungi</taxon>
        <taxon>Dikarya</taxon>
        <taxon>Ascomycota</taxon>
        <taxon>Pezizomycotina</taxon>
        <taxon>Sordariomycetes</taxon>
        <taxon>Lulworthiomycetidae</taxon>
        <taxon>Lulworthiales</taxon>
        <taxon>Lulworthiaceae</taxon>
        <taxon>Zalerion</taxon>
    </lineage>
</organism>
<evidence type="ECO:0000256" key="1">
    <source>
        <dbReference type="SAM" id="MobiDB-lite"/>
    </source>
</evidence>
<feature type="region of interest" description="Disordered" evidence="1">
    <location>
        <begin position="502"/>
        <end position="571"/>
    </location>
</feature>
<keyword evidence="3" id="KW-1185">Reference proteome</keyword>
<feature type="compositionally biased region" description="Polar residues" evidence="1">
    <location>
        <begin position="621"/>
        <end position="632"/>
    </location>
</feature>
<accession>A0AAD5RFF1</accession>
<dbReference type="SUPFAM" id="SSF82171">
    <property type="entry name" value="DPP6 N-terminal domain-like"/>
    <property type="match status" value="1"/>
</dbReference>
<dbReference type="EMBL" id="JAKWBI020001202">
    <property type="protein sequence ID" value="KAJ2891123.1"/>
    <property type="molecule type" value="Genomic_DNA"/>
</dbReference>
<feature type="compositionally biased region" description="Basic and acidic residues" evidence="1">
    <location>
        <begin position="502"/>
        <end position="511"/>
    </location>
</feature>
<sequence>MPSGASSDVGFANASPRSWLACLMQALSTLNGAWLEYCPAIIDVVLGVARLNTLRAAGAFDGNGWLTSPKHTPDWFPSSASHSELEGNSLLSLCILVNNPQLFHCAPVAKRLAASCRPTIELEPQPSNRDMSADSLSSIWGHLSGRMDTSSLLAEVVGSSSLSLMEMSKPSHAIVSRQVRRLLVRLRILFDFQRNNFISDIASASREPRDDFLLAFDTCFETAVYLCHLGTLGTPETLGKSDYILNRSLALETLLSCFRLMCLHGTAFSFEQEDVLRERFQELADAWKKTGGLSVLEELVLCDLFPSTISEIQDANGGILKIQRLACGKYSSSSYKRNRTPFCREPESETARISSIRSTHEAIKSVLKTMDESTWVESFWSLCDICWAVGDCKIKRMTSVGSSPPITAAGVVEAGLASMFNCTPDSPITPGRERAVIDFFRAGVEATVGQRGPMFPAVGCTSDRVKRSIVAEAVDFTRFLQKRDFILKRQYGATVEEGVKNEEKAVSKNDESQIATSPNTNLNKKGQLEQKTDATPRSQPDVVASSANARRKRSEAQVVLKKEGEETGAGSRDFIVPPLKIERKPVLASPALSTSPTMVGTPPVAGNNSRPESYGIESERSSTALSPTSPQHRLSPPVVPVSPVSTPPIQGANSSSTSLVYESGLEVVDEASVPRRFVQQYPRRPRSGIQDGGLPEVIEESSSPIQYPPSPTPISEPAGEEDKGPEMYSPHPLHTRNQSSETASITSGGTAKKKGTSIFSRLSFGSRSSSASDSTPTKTPEDLEFQFSATSAVLLLYSRKGMGYLTRIPAPFHRAQRFYLGNEPGQGGMISGLSARLVAGGDSSVAALVVEGKSARLMHFDQWGNCCQAPFLAFPQTVPTSLAVSRDDSKIALGCGQVVHLYSRIHGRLSLEATLNCHSNALTYAPSNRRIQRVNFSMDSKKLIAATQESENPQKQPVFVCTWDCFGNKEANLDKELNPVHLSLGYGNDSGLTGIFYAAEINPDNARIFLTAATSKPYPSVLFVNKSRRNRHLDINEKRIDCAAQSPSSEPTNEGTFVFKSGQHRICLIDLRNGNVQEVANFASERSKLKLSQEAMAVGMPGPRLVYAFWRSADGGLILKQIQVGAAKNAINTMDLRNVYSSYGI</sequence>
<feature type="compositionally biased region" description="Polar residues" evidence="1">
    <location>
        <begin position="512"/>
        <end position="524"/>
    </location>
</feature>
<evidence type="ECO:0000313" key="3">
    <source>
        <dbReference type="Proteomes" id="UP001201980"/>
    </source>
</evidence>
<feature type="compositionally biased region" description="Polar residues" evidence="1">
    <location>
        <begin position="735"/>
        <end position="749"/>
    </location>
</feature>
<evidence type="ECO:0000313" key="2">
    <source>
        <dbReference type="EMBL" id="KAJ2891123.1"/>
    </source>
</evidence>
<dbReference type="AlphaFoldDB" id="A0AAD5RFF1"/>
<reference evidence="2" key="1">
    <citation type="submission" date="2022-07" db="EMBL/GenBank/DDBJ databases">
        <title>Draft genome sequence of Zalerion maritima ATCC 34329, a (micro)plastics degrading marine fungus.</title>
        <authorList>
            <person name="Paco A."/>
            <person name="Goncalves M.F.M."/>
            <person name="Rocha-Santos T.A.P."/>
            <person name="Alves A."/>
        </authorList>
    </citation>
    <scope>NUCLEOTIDE SEQUENCE</scope>
    <source>
        <strain evidence="2">ATCC 34329</strain>
    </source>
</reference>
<proteinExistence type="predicted"/>